<accession>A0AAW1CY98</accession>
<dbReference type="PROSITE" id="PS50878">
    <property type="entry name" value="RT_POL"/>
    <property type="match status" value="1"/>
</dbReference>
<sequence length="354" mass="39856">MTDPTEIADYMNSYFADVCDRLSSEIKNSNIPGCVLLNNNYNTPSFSDSVINTLFLTPASYSEIFDIVNSFKNKKSSGIDNVPMFVIKEVILYILEPLAYIINLSLESGTVPLAFKTSKVIPVLKKNDPLNVKNYRPISLLPSFFKILEKVVYNRLYSFLDRNCCLTSTQFGFRKGKCTGDAICSLVNDVLKRIDNGEKITGLFCDMSSAFDCVNFDIMLKKLERFGVRGVALDWFSSYLTGRSQVTVISGVGNVNIFSEPRPIKNGVPQGSVLGPILFLLYINDLPSHIRNTKVYLYADDATVLIDSNEYFDVASTVTKLGTWAMENNLFLNYTLNMYKRTNFIESVLRLPRS</sequence>
<dbReference type="CDD" id="cd01650">
    <property type="entry name" value="RT_nLTR_like"/>
    <property type="match status" value="1"/>
</dbReference>
<dbReference type="Proteomes" id="UP001461498">
    <property type="component" value="Unassembled WGS sequence"/>
</dbReference>
<evidence type="ECO:0000313" key="2">
    <source>
        <dbReference type="EMBL" id="KAK9502955.1"/>
    </source>
</evidence>
<dbReference type="EMBL" id="JAPXFL010000008">
    <property type="protein sequence ID" value="KAK9502955.1"/>
    <property type="molecule type" value="Genomic_DNA"/>
</dbReference>
<dbReference type="AlphaFoldDB" id="A0AAW1CY98"/>
<dbReference type="InterPro" id="IPR043502">
    <property type="entry name" value="DNA/RNA_pol_sf"/>
</dbReference>
<reference evidence="2 3" key="1">
    <citation type="submission" date="2022-12" db="EMBL/GenBank/DDBJ databases">
        <title>Chromosome-level genome assembly of true bugs.</title>
        <authorList>
            <person name="Ma L."/>
            <person name="Li H."/>
        </authorList>
    </citation>
    <scope>NUCLEOTIDE SEQUENCE [LARGE SCALE GENOMIC DNA]</scope>
    <source>
        <strain evidence="2">Lab_2022b</strain>
    </source>
</reference>
<dbReference type="PANTHER" id="PTHR19446">
    <property type="entry name" value="REVERSE TRANSCRIPTASES"/>
    <property type="match status" value="1"/>
</dbReference>
<feature type="domain" description="Reverse transcriptase" evidence="1">
    <location>
        <begin position="104"/>
        <end position="354"/>
    </location>
</feature>
<dbReference type="SUPFAM" id="SSF56672">
    <property type="entry name" value="DNA/RNA polymerases"/>
    <property type="match status" value="1"/>
</dbReference>
<dbReference type="InterPro" id="IPR000477">
    <property type="entry name" value="RT_dom"/>
</dbReference>
<dbReference type="Pfam" id="PF00078">
    <property type="entry name" value="RVT_1"/>
    <property type="match status" value="1"/>
</dbReference>
<organism evidence="2 3">
    <name type="scientific">Rhynocoris fuscipes</name>
    <dbReference type="NCBI Taxonomy" id="488301"/>
    <lineage>
        <taxon>Eukaryota</taxon>
        <taxon>Metazoa</taxon>
        <taxon>Ecdysozoa</taxon>
        <taxon>Arthropoda</taxon>
        <taxon>Hexapoda</taxon>
        <taxon>Insecta</taxon>
        <taxon>Pterygota</taxon>
        <taxon>Neoptera</taxon>
        <taxon>Paraneoptera</taxon>
        <taxon>Hemiptera</taxon>
        <taxon>Heteroptera</taxon>
        <taxon>Panheteroptera</taxon>
        <taxon>Cimicomorpha</taxon>
        <taxon>Reduviidae</taxon>
        <taxon>Harpactorinae</taxon>
        <taxon>Harpactorini</taxon>
        <taxon>Rhynocoris</taxon>
    </lineage>
</organism>
<proteinExistence type="predicted"/>
<evidence type="ECO:0000259" key="1">
    <source>
        <dbReference type="PROSITE" id="PS50878"/>
    </source>
</evidence>
<evidence type="ECO:0000313" key="3">
    <source>
        <dbReference type="Proteomes" id="UP001461498"/>
    </source>
</evidence>
<keyword evidence="3" id="KW-1185">Reference proteome</keyword>
<dbReference type="GO" id="GO:0071897">
    <property type="term" value="P:DNA biosynthetic process"/>
    <property type="evidence" value="ECO:0007669"/>
    <property type="project" value="UniProtKB-ARBA"/>
</dbReference>
<protein>
    <recommendedName>
        <fullName evidence="1">Reverse transcriptase domain-containing protein</fullName>
    </recommendedName>
</protein>
<comment type="caution">
    <text evidence="2">The sequence shown here is derived from an EMBL/GenBank/DDBJ whole genome shotgun (WGS) entry which is preliminary data.</text>
</comment>
<gene>
    <name evidence="2" type="ORF">O3M35_011632</name>
</gene>
<name>A0AAW1CY98_9HEMI</name>